<dbReference type="GO" id="GO:0009166">
    <property type="term" value="P:nucleotide catabolic process"/>
    <property type="evidence" value="ECO:0007669"/>
    <property type="project" value="InterPro"/>
</dbReference>
<accession>A0A843YEK0</accession>
<dbReference type="InterPro" id="IPR015943">
    <property type="entry name" value="WD40/YVTN_repeat-like_dom_sf"/>
</dbReference>
<dbReference type="Pfam" id="PF22494">
    <property type="entry name" value="choice_anch_I"/>
    <property type="match status" value="1"/>
</dbReference>
<dbReference type="Proteomes" id="UP000444174">
    <property type="component" value="Unassembled WGS sequence"/>
</dbReference>
<keyword evidence="5" id="KW-1185">Reference proteome</keyword>
<dbReference type="GO" id="GO:0008253">
    <property type="term" value="F:5'-nucleotidase activity"/>
    <property type="evidence" value="ECO:0007669"/>
    <property type="project" value="TreeGrafter"/>
</dbReference>
<proteinExistence type="predicted"/>
<feature type="region of interest" description="Disordered" evidence="1">
    <location>
        <begin position="1224"/>
        <end position="1324"/>
    </location>
</feature>
<reference evidence="4 5" key="1">
    <citation type="submission" date="2019-10" db="EMBL/GenBank/DDBJ databases">
        <title>Epibacterium sp. nov., isolated from seawater.</title>
        <authorList>
            <person name="Zhang X."/>
            <person name="Li N."/>
        </authorList>
    </citation>
    <scope>NUCLEOTIDE SEQUENCE [LARGE SCALE GENOMIC DNA]</scope>
    <source>
        <strain evidence="4 5">SM1979</strain>
    </source>
</reference>
<dbReference type="InterPro" id="IPR001343">
    <property type="entry name" value="Hemolysn_Ca-bd"/>
</dbReference>
<dbReference type="SUPFAM" id="SSF50969">
    <property type="entry name" value="YVTN repeat-like/Quinoprotein amine dehydrogenase"/>
    <property type="match status" value="1"/>
</dbReference>
<dbReference type="Gene3D" id="3.60.21.10">
    <property type="match status" value="1"/>
</dbReference>
<gene>
    <name evidence="4" type="ORF">GFB49_12765</name>
</gene>
<dbReference type="InterPro" id="IPR055188">
    <property type="entry name" value="Choice_anch_I"/>
</dbReference>
<dbReference type="GO" id="GO:0030288">
    <property type="term" value="C:outer membrane-bounded periplasmic space"/>
    <property type="evidence" value="ECO:0007669"/>
    <property type="project" value="TreeGrafter"/>
</dbReference>
<dbReference type="Gene3D" id="2.130.10.10">
    <property type="entry name" value="YVTN repeat-like/Quinoprotein amine dehydrogenase"/>
    <property type="match status" value="1"/>
</dbReference>
<feature type="domain" description="5'-Nucleotidase C-terminal" evidence="2">
    <location>
        <begin position="422"/>
        <end position="612"/>
    </location>
</feature>
<dbReference type="InterPro" id="IPR029052">
    <property type="entry name" value="Metallo-depent_PP-like"/>
</dbReference>
<organism evidence="4 5">
    <name type="scientific">Tritonibacter litoralis</name>
    <dbReference type="NCBI Taxonomy" id="2662264"/>
    <lineage>
        <taxon>Bacteria</taxon>
        <taxon>Pseudomonadati</taxon>
        <taxon>Pseudomonadota</taxon>
        <taxon>Alphaproteobacteria</taxon>
        <taxon>Rhodobacterales</taxon>
        <taxon>Paracoccaceae</taxon>
        <taxon>Tritonibacter</taxon>
    </lineage>
</organism>
<dbReference type="InterPro" id="IPR011044">
    <property type="entry name" value="Quino_amine_DH_bsu"/>
</dbReference>
<dbReference type="SUPFAM" id="SSF51120">
    <property type="entry name" value="beta-Roll"/>
    <property type="match status" value="1"/>
</dbReference>
<feature type="domain" description="Choice-of-anchor I" evidence="3">
    <location>
        <begin position="719"/>
        <end position="1176"/>
    </location>
</feature>
<dbReference type="PRINTS" id="PR00313">
    <property type="entry name" value="CABNDNGRPT"/>
</dbReference>
<dbReference type="Pfam" id="PF00353">
    <property type="entry name" value="HemolysinCabind"/>
    <property type="match status" value="5"/>
</dbReference>
<dbReference type="SUPFAM" id="SSF55816">
    <property type="entry name" value="5'-nucleotidase (syn. UDP-sugar hydrolase), C-terminal domain"/>
    <property type="match status" value="1"/>
</dbReference>
<dbReference type="Gene3D" id="2.150.10.10">
    <property type="entry name" value="Serralysin-like metalloprotease, C-terminal"/>
    <property type="match status" value="4"/>
</dbReference>
<dbReference type="EMBL" id="WIBF01000007">
    <property type="protein sequence ID" value="MQQ09331.1"/>
    <property type="molecule type" value="Genomic_DNA"/>
</dbReference>
<comment type="caution">
    <text evidence="4">The sequence shown here is derived from an EMBL/GenBank/DDBJ whole genome shotgun (WGS) entry which is preliminary data.</text>
</comment>
<evidence type="ECO:0000313" key="5">
    <source>
        <dbReference type="Proteomes" id="UP000444174"/>
    </source>
</evidence>
<dbReference type="NCBIfam" id="NF038117">
    <property type="entry name" value="choice_anch_I"/>
    <property type="match status" value="1"/>
</dbReference>
<protein>
    <submittedName>
        <fullName evidence="4">Bifunctional metallophosphatase/5'-nucleotidase</fullName>
    </submittedName>
</protein>
<dbReference type="GO" id="GO:0008768">
    <property type="term" value="F:UDP-sugar diphosphatase activity"/>
    <property type="evidence" value="ECO:0007669"/>
    <property type="project" value="TreeGrafter"/>
</dbReference>
<dbReference type="InterPro" id="IPR008334">
    <property type="entry name" value="5'-Nucleotdase_C"/>
</dbReference>
<dbReference type="PANTHER" id="PTHR11575:SF24">
    <property type="entry name" value="5'-NUCLEOTIDASE"/>
    <property type="match status" value="1"/>
</dbReference>
<dbReference type="SUPFAM" id="SSF56300">
    <property type="entry name" value="Metallo-dependent phosphatases"/>
    <property type="match status" value="1"/>
</dbReference>
<evidence type="ECO:0000259" key="2">
    <source>
        <dbReference type="Pfam" id="PF02872"/>
    </source>
</evidence>
<evidence type="ECO:0000256" key="1">
    <source>
        <dbReference type="SAM" id="MobiDB-lite"/>
    </source>
</evidence>
<dbReference type="InterPro" id="IPR006179">
    <property type="entry name" value="5_nucleotidase/apyrase"/>
</dbReference>
<dbReference type="Gene3D" id="3.90.780.10">
    <property type="entry name" value="5'-Nucleotidase, C-terminal domain"/>
    <property type="match status" value="1"/>
</dbReference>
<dbReference type="Pfam" id="PF02872">
    <property type="entry name" value="5_nucleotid_C"/>
    <property type="match status" value="1"/>
</dbReference>
<sequence length="1438" mass="150482">MHCDAAANYFSSLLQIRYFSVQIRSYAVRDFRGTRERIVAYTLELLHIADQEAGSAAVVDALNLSAVLNGLRAQDLGDDGLVDNTITLSSGDAFIPGLFFDASAEAFGSVGIADIQIQNELGIEAIALGNHEFDFGTSVLGGLISGDAEGEILGADFGGADFAYLSANLDVTTDANLADLFVDGGAAPVANSITTSVVLEENGELIGVVGATTPTLGSLSSPGDVSILPAEFDGTPTDAQLDALAAEIQSEVDTLLADNPTLNKVVLLAHMQRIDIELALAERLENVDIIVAGGSNTRLTDENDRLRDGDTSQGEYPQFVTNAGGTDTVVVNTDGSYKYVGRLVIEFDDEGNINRDSYDAEVSGAYATDEQGVSDLGAEDLADEEIEEIVDAIEAQIVATESNVFGVSNVFLNGNRSGTGEELDTDGVRTQETNLGNLTADANLALAQTYEGDVVVSIKNGGGIRANIGETIVPAGGTEAVRSANSEVVDSEGNVVKPEGGISQNDIQTTLAFNNNLTLLTLTREELVEVLEHGVSALPSVDGQFPQLAGIRMSIDETQEAGSRIVNAAIVDEEDGSIIAQLVVNGELVGDATETFRIVTLGFLAGGGDDYPFPQGEAANRVDLDDLDGDGEEDGRLTGAATFAEDGTEQDALAEYLAENFGDVDNAFDEEDLGAGLDTRIVQLEQGGVDFSVETDAQVVRSTLLFSGEGVPNEDDDEGRSEIVDVENGRAYVTNGEEDAIDVFDIEAGELLASIDLSGFERFDGVQSVSVKNGVVAVAINRTDDSGDENGRGIVALYDTDGELLNTVTTGNLPDAVAFSEDGNTIIVANEGEPGDTRDVRGSVTLIDISEGAENAQRVQIDFSEFNGREDELREAGIRIFPGFSASRDLEPEFAAFSEDGATAYVSLQENNAIAVIDVESGSITRLFSTGVQDLSVVATDVNDDDEVYDPQTFDNLVSLRQPDTIAAFSSNGTNYIVTANEGDTRDEDERVEDFIAGDVSFDIDGDGVEETVTIDESVDTTGLERLQISAIDGDTDGDGDIDVLHAFGGRSFSIFDEEGNLVFDSGADFARIIAAVSPNGFPDGRSDNRGSEPEALAVGQHEGRTYVFVGLERDSGIVVYDATDPANALFVDYIEPSDVAISPEGISFVSAEDSSTGLPQLVVAYEVSGTTIAYDLTLGLEQLVEGTSAGETLEGTIADDLINGLGGSDRLLGLDGEDEINGGVGNDTVNGARNDDLLNGNTGDDFVRGGAGRDSVNGGNGDDMVRGGNGRDIARGGNGDDTVQGGNGADQVLGGRGDDEVLGEAGNDTVQGGAGNDQVLGGAGDDDLFGGRDNDTLDGGSGDDLLVDGRGVDVLTGGTGADTFEFVADGVTDTVTDFDVDQDLLDVSAWGVESFDALEVVFDSASQVTVGFEDETLVVEGNNLRLSTFTEDDFIFA</sequence>
<dbReference type="PANTHER" id="PTHR11575">
    <property type="entry name" value="5'-NUCLEOTIDASE-RELATED"/>
    <property type="match status" value="1"/>
</dbReference>
<dbReference type="GO" id="GO:0005509">
    <property type="term" value="F:calcium ion binding"/>
    <property type="evidence" value="ECO:0007669"/>
    <property type="project" value="InterPro"/>
</dbReference>
<evidence type="ECO:0000313" key="4">
    <source>
        <dbReference type="EMBL" id="MQQ09331.1"/>
    </source>
</evidence>
<evidence type="ECO:0000259" key="3">
    <source>
        <dbReference type="Pfam" id="PF22494"/>
    </source>
</evidence>
<dbReference type="InterPro" id="IPR036907">
    <property type="entry name" value="5'-Nucleotdase_C_sf"/>
</dbReference>
<name>A0A843YEK0_9RHOB</name>
<dbReference type="PRINTS" id="PR01607">
    <property type="entry name" value="APYRASEFAMLY"/>
</dbReference>
<dbReference type="InterPro" id="IPR011049">
    <property type="entry name" value="Serralysin-like_metalloprot_C"/>
</dbReference>